<keyword evidence="2" id="KW-1185">Reference proteome</keyword>
<comment type="caution">
    <text evidence="1">The sequence shown here is derived from an EMBL/GenBank/DDBJ whole genome shotgun (WGS) entry which is preliminary data.</text>
</comment>
<gene>
    <name evidence="1" type="ORF">HNP98_002640</name>
</gene>
<evidence type="ECO:0000313" key="2">
    <source>
        <dbReference type="Proteomes" id="UP000779507"/>
    </source>
</evidence>
<name>A0ABX2FTJ4_9BACT</name>
<protein>
    <recommendedName>
        <fullName evidence="3">DUF5615 domain-containing protein</fullName>
    </recommendedName>
</protein>
<proteinExistence type="predicted"/>
<organism evidence="1 2">
    <name type="scientific">Hymenobacter caeli</name>
    <dbReference type="NCBI Taxonomy" id="2735894"/>
    <lineage>
        <taxon>Bacteria</taxon>
        <taxon>Pseudomonadati</taxon>
        <taxon>Bacteroidota</taxon>
        <taxon>Cytophagia</taxon>
        <taxon>Cytophagales</taxon>
        <taxon>Hymenobacteraceae</taxon>
        <taxon>Hymenobacter</taxon>
    </lineage>
</organism>
<reference evidence="1 2" key="1">
    <citation type="submission" date="2020-05" db="EMBL/GenBank/DDBJ databases">
        <title>Genomic Encyclopedia of Type Strains, Phase IV (KMG-V): Genome sequencing to study the core and pangenomes of soil and plant-associated prokaryotes.</title>
        <authorList>
            <person name="Whitman W."/>
        </authorList>
    </citation>
    <scope>NUCLEOTIDE SEQUENCE [LARGE SCALE GENOMIC DNA]</scope>
    <source>
        <strain evidence="1 2">9A</strain>
    </source>
</reference>
<evidence type="ECO:0000313" key="1">
    <source>
        <dbReference type="EMBL" id="NRT19806.1"/>
    </source>
</evidence>
<sequence>MKIPLDECVTRKLKSRLSQHEVFTVTERQWNGLKNGNLMRAAIGEGFDVLLTIDKNLAFQQNMSQYFNIVAVLNVEKSKISFLEDILPAFTSLLPTFVKGNAYLIEK</sequence>
<dbReference type="Proteomes" id="UP000779507">
    <property type="component" value="Unassembled WGS sequence"/>
</dbReference>
<accession>A0ABX2FTJ4</accession>
<dbReference type="RefSeq" id="WP_173810508.1">
    <property type="nucleotide sequence ID" value="NZ_JABSNP010000011.1"/>
</dbReference>
<evidence type="ECO:0008006" key="3">
    <source>
        <dbReference type="Google" id="ProtNLM"/>
    </source>
</evidence>
<dbReference type="EMBL" id="JABSNP010000011">
    <property type="protein sequence ID" value="NRT19806.1"/>
    <property type="molecule type" value="Genomic_DNA"/>
</dbReference>